<gene>
    <name evidence="1" type="ORF">QAD02_021868</name>
</gene>
<reference evidence="1" key="1">
    <citation type="submission" date="2023-04" db="EMBL/GenBank/DDBJ databases">
        <title>A chromosome-level genome assembly of the parasitoid wasp Eretmocerus hayati.</title>
        <authorList>
            <person name="Zhong Y."/>
            <person name="Liu S."/>
            <person name="Liu Y."/>
        </authorList>
    </citation>
    <scope>NUCLEOTIDE SEQUENCE</scope>
    <source>
        <strain evidence="1">ZJU_SS_LIU_2023</strain>
    </source>
</reference>
<sequence length="138" mass="14409">MAGHAPEVGDQSSDAGAGADGCGRSGLETQTNPKKRGRAPNNGEGSAPGNRIPKGQLFGIEEYLMKTRKSETSAFAKSIKTQHSPVKGSVAASASITEERVENRATVIIGHPCASDPADGRTHQEGETAVTLFHLEQL</sequence>
<protein>
    <submittedName>
        <fullName evidence="1">Uncharacterized protein</fullName>
    </submittedName>
</protein>
<keyword evidence="2" id="KW-1185">Reference proteome</keyword>
<accession>A0ACC2PTX3</accession>
<dbReference type="EMBL" id="CM056741">
    <property type="protein sequence ID" value="KAJ8686074.1"/>
    <property type="molecule type" value="Genomic_DNA"/>
</dbReference>
<comment type="caution">
    <text evidence="1">The sequence shown here is derived from an EMBL/GenBank/DDBJ whole genome shotgun (WGS) entry which is preliminary data.</text>
</comment>
<dbReference type="Proteomes" id="UP001239111">
    <property type="component" value="Chromosome 1"/>
</dbReference>
<evidence type="ECO:0000313" key="2">
    <source>
        <dbReference type="Proteomes" id="UP001239111"/>
    </source>
</evidence>
<organism evidence="1 2">
    <name type="scientific">Eretmocerus hayati</name>
    <dbReference type="NCBI Taxonomy" id="131215"/>
    <lineage>
        <taxon>Eukaryota</taxon>
        <taxon>Metazoa</taxon>
        <taxon>Ecdysozoa</taxon>
        <taxon>Arthropoda</taxon>
        <taxon>Hexapoda</taxon>
        <taxon>Insecta</taxon>
        <taxon>Pterygota</taxon>
        <taxon>Neoptera</taxon>
        <taxon>Endopterygota</taxon>
        <taxon>Hymenoptera</taxon>
        <taxon>Apocrita</taxon>
        <taxon>Proctotrupomorpha</taxon>
        <taxon>Chalcidoidea</taxon>
        <taxon>Aphelinidae</taxon>
        <taxon>Aphelininae</taxon>
        <taxon>Eretmocerus</taxon>
    </lineage>
</organism>
<evidence type="ECO:0000313" key="1">
    <source>
        <dbReference type="EMBL" id="KAJ8686074.1"/>
    </source>
</evidence>
<proteinExistence type="predicted"/>
<name>A0ACC2PTX3_9HYME</name>